<dbReference type="Gene3D" id="3.60.40.10">
    <property type="entry name" value="PPM-type phosphatase domain"/>
    <property type="match status" value="1"/>
</dbReference>
<evidence type="ECO:0000259" key="3">
    <source>
        <dbReference type="PROSITE" id="PS50110"/>
    </source>
</evidence>
<dbReference type="Gene3D" id="3.40.50.2300">
    <property type="match status" value="1"/>
</dbReference>
<reference evidence="4 6" key="2">
    <citation type="submission" date="2018-06" db="EMBL/GenBank/DDBJ databases">
        <title>Genomic Encyclopedia of Type Strains, Phase III (KMG-III): the genomes of soil and plant-associated and newly described type strains.</title>
        <authorList>
            <person name="Whitman W."/>
        </authorList>
    </citation>
    <scope>NUCLEOTIDE SEQUENCE [LARGE SCALE GENOMIC DNA]</scope>
    <source>
        <strain evidence="4 6">CGMCC 1.15366</strain>
    </source>
</reference>
<dbReference type="Gene3D" id="3.30.565.10">
    <property type="entry name" value="Histidine kinase-like ATPase, C-terminal domain"/>
    <property type="match status" value="1"/>
</dbReference>
<keyword evidence="4" id="KW-0418">Kinase</keyword>
<dbReference type="InterPro" id="IPR052016">
    <property type="entry name" value="Bact_Sigma-Reg"/>
</dbReference>
<dbReference type="EMBL" id="QLMD01000001">
    <property type="protein sequence ID" value="RAK01731.1"/>
    <property type="molecule type" value="Genomic_DNA"/>
</dbReference>
<evidence type="ECO:0000313" key="5">
    <source>
        <dbReference type="EMBL" id="RUO28548.1"/>
    </source>
</evidence>
<dbReference type="PANTHER" id="PTHR43156">
    <property type="entry name" value="STAGE II SPORULATION PROTEIN E-RELATED"/>
    <property type="match status" value="1"/>
</dbReference>
<dbReference type="Proteomes" id="UP000287865">
    <property type="component" value="Unassembled WGS sequence"/>
</dbReference>
<reference evidence="5 7" key="1">
    <citation type="journal article" date="2018" name="Front. Microbiol.">
        <title>Genome-Based Analysis Reveals the Taxonomy and Diversity of the Family Idiomarinaceae.</title>
        <authorList>
            <person name="Liu Y."/>
            <person name="Lai Q."/>
            <person name="Shao Z."/>
        </authorList>
    </citation>
    <scope>NUCLEOTIDE SEQUENCE [LARGE SCALE GENOMIC DNA]</scope>
    <source>
        <strain evidence="5 7">CF12-14</strain>
    </source>
</reference>
<keyword evidence="1" id="KW-0378">Hydrolase</keyword>
<name>A0A327X4Q6_9GAMM</name>
<dbReference type="SUPFAM" id="SSF55874">
    <property type="entry name" value="ATPase domain of HSP90 chaperone/DNA topoisomerase II/histidine kinase"/>
    <property type="match status" value="1"/>
</dbReference>
<proteinExistence type="predicted"/>
<accession>A0A327X4Q6</accession>
<dbReference type="InterPro" id="IPR036890">
    <property type="entry name" value="HATPase_C_sf"/>
</dbReference>
<dbReference type="Pfam" id="PF00072">
    <property type="entry name" value="Response_reg"/>
    <property type="match status" value="1"/>
</dbReference>
<feature type="domain" description="Response regulatory" evidence="3">
    <location>
        <begin position="2"/>
        <end position="118"/>
    </location>
</feature>
<dbReference type="CDD" id="cd16936">
    <property type="entry name" value="HATPase_RsbW-like"/>
    <property type="match status" value="1"/>
</dbReference>
<dbReference type="RefSeq" id="WP_111568203.1">
    <property type="nucleotide sequence ID" value="NZ_PIPK01000001.1"/>
</dbReference>
<evidence type="ECO:0000256" key="1">
    <source>
        <dbReference type="ARBA" id="ARBA00022801"/>
    </source>
</evidence>
<dbReference type="AlphaFoldDB" id="A0A327X4Q6"/>
<dbReference type="GO" id="GO:0016301">
    <property type="term" value="F:kinase activity"/>
    <property type="evidence" value="ECO:0007669"/>
    <property type="project" value="UniProtKB-KW"/>
</dbReference>
<dbReference type="EMBL" id="PIPK01000001">
    <property type="protein sequence ID" value="RUO28548.1"/>
    <property type="molecule type" value="Genomic_DNA"/>
</dbReference>
<dbReference type="InterPro" id="IPR001932">
    <property type="entry name" value="PPM-type_phosphatase-like_dom"/>
</dbReference>
<dbReference type="InterPro" id="IPR003594">
    <property type="entry name" value="HATPase_dom"/>
</dbReference>
<protein>
    <submittedName>
        <fullName evidence="4">Histidine kinase-like protein</fullName>
    </submittedName>
</protein>
<feature type="modified residue" description="4-aspartylphosphate" evidence="2">
    <location>
        <position position="51"/>
    </location>
</feature>
<evidence type="ECO:0000256" key="2">
    <source>
        <dbReference type="PROSITE-ProRule" id="PRU00169"/>
    </source>
</evidence>
<dbReference type="GO" id="GO:0016791">
    <property type="term" value="F:phosphatase activity"/>
    <property type="evidence" value="ECO:0007669"/>
    <property type="project" value="TreeGrafter"/>
</dbReference>
<dbReference type="SMART" id="SM00331">
    <property type="entry name" value="PP2C_SIG"/>
    <property type="match status" value="1"/>
</dbReference>
<dbReference type="Pfam" id="PF07228">
    <property type="entry name" value="SpoIIE"/>
    <property type="match status" value="1"/>
</dbReference>
<dbReference type="SUPFAM" id="SSF81606">
    <property type="entry name" value="PP2C-like"/>
    <property type="match status" value="1"/>
</dbReference>
<gene>
    <name evidence="4" type="ORF">B0I24_101358</name>
    <name evidence="5" type="ORF">CWE07_01730</name>
</gene>
<dbReference type="InterPro" id="IPR036457">
    <property type="entry name" value="PPM-type-like_dom_sf"/>
</dbReference>
<dbReference type="PANTHER" id="PTHR43156:SF2">
    <property type="entry name" value="STAGE II SPORULATION PROTEIN E"/>
    <property type="match status" value="1"/>
</dbReference>
<comment type="caution">
    <text evidence="4">The sequence shown here is derived from an EMBL/GenBank/DDBJ whole genome shotgun (WGS) entry which is preliminary data.</text>
</comment>
<keyword evidence="4" id="KW-0808">Transferase</keyword>
<dbReference type="Proteomes" id="UP000249203">
    <property type="component" value="Unassembled WGS sequence"/>
</dbReference>
<dbReference type="SMART" id="SM00448">
    <property type="entry name" value="REC"/>
    <property type="match status" value="1"/>
</dbReference>
<dbReference type="PROSITE" id="PS50110">
    <property type="entry name" value="RESPONSE_REGULATORY"/>
    <property type="match status" value="1"/>
</dbReference>
<dbReference type="InterPro" id="IPR011006">
    <property type="entry name" value="CheY-like_superfamily"/>
</dbReference>
<organism evidence="4 6">
    <name type="scientific">Aliidiomarina maris</name>
    <dbReference type="NCBI Taxonomy" id="531312"/>
    <lineage>
        <taxon>Bacteria</taxon>
        <taxon>Pseudomonadati</taxon>
        <taxon>Pseudomonadota</taxon>
        <taxon>Gammaproteobacteria</taxon>
        <taxon>Alteromonadales</taxon>
        <taxon>Idiomarinaceae</taxon>
        <taxon>Aliidiomarina</taxon>
    </lineage>
</organism>
<dbReference type="OrthoDB" id="9811749at2"/>
<dbReference type="InterPro" id="IPR001789">
    <property type="entry name" value="Sig_transdc_resp-reg_receiver"/>
</dbReference>
<dbReference type="Pfam" id="PF13581">
    <property type="entry name" value="HATPase_c_2"/>
    <property type="match status" value="1"/>
</dbReference>
<keyword evidence="7" id="KW-1185">Reference proteome</keyword>
<keyword evidence="2" id="KW-0597">Phosphoprotein</keyword>
<dbReference type="SUPFAM" id="SSF52172">
    <property type="entry name" value="CheY-like"/>
    <property type="match status" value="1"/>
</dbReference>
<evidence type="ECO:0000313" key="7">
    <source>
        <dbReference type="Proteomes" id="UP000287865"/>
    </source>
</evidence>
<evidence type="ECO:0000313" key="6">
    <source>
        <dbReference type="Proteomes" id="UP000249203"/>
    </source>
</evidence>
<evidence type="ECO:0000313" key="4">
    <source>
        <dbReference type="EMBL" id="RAK01731.1"/>
    </source>
</evidence>
<dbReference type="GO" id="GO:0000160">
    <property type="term" value="P:phosphorelay signal transduction system"/>
    <property type="evidence" value="ECO:0007669"/>
    <property type="project" value="InterPro"/>
</dbReference>
<sequence>MRVLIVDDLDSNRLLLSDMVSGFGYQCLSVDDGESAIAAMPIFQPDIVLLDVLMPGRNGLDTAPILKDLAAGVHLPIIFITALDDQQTLINCLAAGGDDFISKPFASVVLEAKLRAHYRNRELNMSLAEKNKALAYHSSRVEREHQIVEHIFQNSLARNYLDYPNLHTYLSPMSMFNGDVLLAAPGPLGNMYIFLGDFTGHGLSAAVGALPISQTFFRMADEGAAVGDMVREMNRRLHELLPTDMFLAGLLLEISASGERVTYWNGGIPPAQLIRGNGKVSTALAPDHLALGIMSDSEFDSRVASLRVEHDDSLLLYTDGLIELPTAKGWLGIAGLQDILTQVTNMGELSQLVRQRLRHKPQRDDVSMAWLRCKPTGLQRDSRPVDLSPLGFEATFELQAAELKSVNPVNRIVSTLANIEGLGAYKSQIFIVLQEIYNNAVEHGILHLDSSLKQSSEGFEAYYQLYQQRLEALQDGWVRMKLQFQPKQRRLCIEVTDSGQGFCPIRSATAALDADTADTEYGRGLNLVRELSSHLSWRDNGRTVRCEMPLQRIDRRGD</sequence>